<organism evidence="2 3">
    <name type="scientific">Bifidobacterium oedipodis</name>
    <dbReference type="NCBI Taxonomy" id="2675322"/>
    <lineage>
        <taxon>Bacteria</taxon>
        <taxon>Bacillati</taxon>
        <taxon>Actinomycetota</taxon>
        <taxon>Actinomycetes</taxon>
        <taxon>Bifidobacteriales</taxon>
        <taxon>Bifidobacteriaceae</taxon>
        <taxon>Bifidobacterium</taxon>
    </lineage>
</organism>
<sequence length="540" mass="61868">MTEIYQPVEERTAPGPLRNPDEVIDRYVACFNRHDEELRHGGVPNALAAEWMKREVPFFECADSLLERVYWFRWWVFRKHIVNTPDGHIITEFLPDVYWSGAYNSINCASGHHIAEARWLRGGKELIREYVNFWFKGPGDELSYSSWVIDAIVRYAELRDDRELAVGLLDEFVRFYRTVEDRNMTRYGLFWSYDDRDAMEDSISGSGLRPTLNSYMAANARAIATIARWAGHDTLAFEYDTKADTLTDLIRTYLWDKDADFFKVIPLNDKDDALASMDFADVDPGRNVREEIGYIPWAFGLADNAHEKAWSWLNDSDYFAGAVGIRTAEINHPRYMNRESAHECQWNGPCWPFATTQTLNSMLAEIRSGRGALSADDFMRELRRYAAIHTRQRDDGEIVDWLDEDLDADTGAWISRDQLEAWGWRDDKGGYERGKDYNHSAFADLIISGLAGLRVDEHADATVLVVEPLAAGRSMPYWRLLGVPVRGHSVDVLYDREGDRYGCGVGLTVRVDGVECHDVGESRDGVQVVLARQARKESIR</sequence>
<accession>A0A7Y0EQL0</accession>
<dbReference type="InterPro" id="IPR012341">
    <property type="entry name" value="6hp_glycosidase-like_sf"/>
</dbReference>
<dbReference type="SUPFAM" id="SSF48208">
    <property type="entry name" value="Six-hairpin glycosidases"/>
    <property type="match status" value="1"/>
</dbReference>
<dbReference type="GO" id="GO:0005975">
    <property type="term" value="P:carbohydrate metabolic process"/>
    <property type="evidence" value="ECO:0007669"/>
    <property type="project" value="InterPro"/>
</dbReference>
<proteinExistence type="predicted"/>
<gene>
    <name evidence="2" type="ORF">G1C95_1797</name>
</gene>
<dbReference type="RefSeq" id="WP_205832792.1">
    <property type="nucleotide sequence ID" value="NZ_JAAIII010000005.1"/>
</dbReference>
<dbReference type="EMBL" id="JAAIII010000005">
    <property type="protein sequence ID" value="NMM94610.1"/>
    <property type="molecule type" value="Genomic_DNA"/>
</dbReference>
<protein>
    <recommendedName>
        <fullName evidence="1">Mannosylglycerate hydrolase MGH1-like glycoside hydrolase domain-containing protein</fullName>
    </recommendedName>
</protein>
<evidence type="ECO:0000313" key="2">
    <source>
        <dbReference type="EMBL" id="NMM94610.1"/>
    </source>
</evidence>
<evidence type="ECO:0000259" key="1">
    <source>
        <dbReference type="Pfam" id="PF22422"/>
    </source>
</evidence>
<reference evidence="2 3" key="1">
    <citation type="submission" date="2020-02" db="EMBL/GenBank/DDBJ databases">
        <title>Characterization of phylogenetic diversity of novel bifidobacterial species isolated in Czech ZOOs.</title>
        <authorList>
            <person name="Lugli G.A."/>
            <person name="Vera N.B."/>
            <person name="Ventura M."/>
        </authorList>
    </citation>
    <scope>NUCLEOTIDE SEQUENCE [LARGE SCALE GENOMIC DNA]</scope>
    <source>
        <strain evidence="2 3">DSM 109957</strain>
    </source>
</reference>
<dbReference type="AlphaFoldDB" id="A0A7Y0EQL0"/>
<dbReference type="Pfam" id="PF22422">
    <property type="entry name" value="MGH1-like_GH"/>
    <property type="match status" value="1"/>
</dbReference>
<comment type="caution">
    <text evidence="2">The sequence shown here is derived from an EMBL/GenBank/DDBJ whole genome shotgun (WGS) entry which is preliminary data.</text>
</comment>
<dbReference type="InterPro" id="IPR054491">
    <property type="entry name" value="MGH1-like_GH"/>
</dbReference>
<keyword evidence="3" id="KW-1185">Reference proteome</keyword>
<evidence type="ECO:0000313" key="3">
    <source>
        <dbReference type="Proteomes" id="UP000532194"/>
    </source>
</evidence>
<feature type="domain" description="Mannosylglycerate hydrolase MGH1-like glycoside hydrolase" evidence="1">
    <location>
        <begin position="103"/>
        <end position="440"/>
    </location>
</feature>
<dbReference type="Gene3D" id="1.50.10.10">
    <property type="match status" value="1"/>
</dbReference>
<name>A0A7Y0EQL0_9BIFI</name>
<dbReference type="Proteomes" id="UP000532194">
    <property type="component" value="Unassembled WGS sequence"/>
</dbReference>
<dbReference type="InterPro" id="IPR008928">
    <property type="entry name" value="6-hairpin_glycosidase_sf"/>
</dbReference>